<dbReference type="RefSeq" id="WP_324619879.1">
    <property type="nucleotide sequence ID" value="NZ_JAYKOT010000003.1"/>
</dbReference>
<accession>A0AAW9MZ08</accession>
<reference evidence="1 2" key="1">
    <citation type="submission" date="2024-01" db="EMBL/GenBank/DDBJ databases">
        <title>Complete genome sequence of Citroniella saccharovorans strain M6.X9, isolated from human fecal sample.</title>
        <authorList>
            <person name="Cheng G."/>
            <person name="Westerholm M."/>
            <person name="Schnurer A."/>
        </authorList>
    </citation>
    <scope>NUCLEOTIDE SEQUENCE [LARGE SCALE GENOMIC DNA]</scope>
    <source>
        <strain evidence="1 2">DSM 29873</strain>
    </source>
</reference>
<keyword evidence="2" id="KW-1185">Reference proteome</keyword>
<name>A0AAW9MZ08_9FIRM</name>
<gene>
    <name evidence="1" type="ORF">VLK81_06705</name>
</gene>
<dbReference type="Proteomes" id="UP001357733">
    <property type="component" value="Unassembled WGS sequence"/>
</dbReference>
<dbReference type="EMBL" id="JAYKOT010000003">
    <property type="protein sequence ID" value="MEB3429704.1"/>
    <property type="molecule type" value="Genomic_DNA"/>
</dbReference>
<protein>
    <submittedName>
        <fullName evidence="1">Uncharacterized protein</fullName>
    </submittedName>
</protein>
<evidence type="ECO:0000313" key="2">
    <source>
        <dbReference type="Proteomes" id="UP001357733"/>
    </source>
</evidence>
<sequence>MIIKVIIGFKDKERKGKLVYAGSLLDYEDEDRAKELVSAGVAVIPVIEEVKKVEETPKK</sequence>
<dbReference type="AlphaFoldDB" id="A0AAW9MZ08"/>
<proteinExistence type="predicted"/>
<evidence type="ECO:0000313" key="1">
    <source>
        <dbReference type="EMBL" id="MEB3429704.1"/>
    </source>
</evidence>
<organism evidence="1 2">
    <name type="scientific">Citroniella saccharovorans</name>
    <dbReference type="NCBI Taxonomy" id="2053367"/>
    <lineage>
        <taxon>Bacteria</taxon>
        <taxon>Bacillati</taxon>
        <taxon>Bacillota</taxon>
        <taxon>Tissierellia</taxon>
        <taxon>Tissierellales</taxon>
        <taxon>Peptoniphilaceae</taxon>
        <taxon>Citroniella</taxon>
    </lineage>
</organism>
<comment type="caution">
    <text evidence="1">The sequence shown here is derived from an EMBL/GenBank/DDBJ whole genome shotgun (WGS) entry which is preliminary data.</text>
</comment>